<evidence type="ECO:0000256" key="4">
    <source>
        <dbReference type="ARBA" id="ARBA00022989"/>
    </source>
</evidence>
<evidence type="ECO:0000256" key="3">
    <source>
        <dbReference type="ARBA" id="ARBA00022692"/>
    </source>
</evidence>
<dbReference type="RefSeq" id="WP_015442935.1">
    <property type="nucleotide sequence ID" value="NC_020520.1"/>
</dbReference>
<dbReference type="InterPro" id="IPR023353">
    <property type="entry name" value="LemA-like_dom_sf"/>
</dbReference>
<gene>
    <name evidence="6" type="ORF">YM304_33740</name>
</gene>
<keyword evidence="7" id="KW-1185">Reference proteome</keyword>
<keyword evidence="5" id="KW-0472">Membrane</keyword>
<evidence type="ECO:0000256" key="1">
    <source>
        <dbReference type="ARBA" id="ARBA00004167"/>
    </source>
</evidence>
<protein>
    <recommendedName>
        <fullName evidence="8">LemA family protein</fullName>
    </recommendedName>
</protein>
<dbReference type="GO" id="GO:0016020">
    <property type="term" value="C:membrane"/>
    <property type="evidence" value="ECO:0007669"/>
    <property type="project" value="UniProtKB-SubCell"/>
</dbReference>
<evidence type="ECO:0000256" key="2">
    <source>
        <dbReference type="ARBA" id="ARBA00008854"/>
    </source>
</evidence>
<keyword evidence="4" id="KW-1133">Transmembrane helix</keyword>
<dbReference type="Gene3D" id="1.20.1440.20">
    <property type="entry name" value="LemA-like domain"/>
    <property type="match status" value="1"/>
</dbReference>
<dbReference type="SUPFAM" id="SSF140478">
    <property type="entry name" value="LemA-like"/>
    <property type="match status" value="1"/>
</dbReference>
<dbReference type="Pfam" id="PF04011">
    <property type="entry name" value="LemA"/>
    <property type="match status" value="1"/>
</dbReference>
<dbReference type="InterPro" id="IPR007156">
    <property type="entry name" value="MamQ_LemA"/>
</dbReference>
<sequence>MINLLIAVVVVLGALALAYLLSFNRLVAARQVVADSWATIDTELERRHALIPPLVESVRGAAAHERRLLDDLVAKERSAAQAAHTAHARSEPEQQLAAAARAVVALRERYPALDTQQNFLTLQHELAMTEDRIGAARRFYNIKVAELNRRTEAFPSNLVAARHGFERAAYFDPD</sequence>
<evidence type="ECO:0000313" key="7">
    <source>
        <dbReference type="Proteomes" id="UP000011863"/>
    </source>
</evidence>
<reference evidence="6 7" key="1">
    <citation type="journal article" date="2013" name="Int. J. Syst. Evol. Microbiol.">
        <title>Ilumatobacter nonamiense sp. nov. and Ilumatobacter coccineum sp. nov., isolated from seashore sand.</title>
        <authorList>
            <person name="Matsumoto A."/>
            <person name="Kasai H."/>
            <person name="Matsuo Y."/>
            <person name="Shizuri Y."/>
            <person name="Ichikawa N."/>
            <person name="Fujita N."/>
            <person name="Omura S."/>
            <person name="Takahashi Y."/>
        </authorList>
    </citation>
    <scope>NUCLEOTIDE SEQUENCE [LARGE SCALE GENOMIC DNA]</scope>
    <source>
        <strain evidence="7">NBRC 103263 / KCTC 29153 / YM16-304</strain>
    </source>
</reference>
<organism evidence="6 7">
    <name type="scientific">Ilumatobacter coccineus (strain NBRC 103263 / KCTC 29153 / YM16-304)</name>
    <dbReference type="NCBI Taxonomy" id="1313172"/>
    <lineage>
        <taxon>Bacteria</taxon>
        <taxon>Bacillati</taxon>
        <taxon>Actinomycetota</taxon>
        <taxon>Acidimicrobiia</taxon>
        <taxon>Acidimicrobiales</taxon>
        <taxon>Ilumatobacteraceae</taxon>
        <taxon>Ilumatobacter</taxon>
    </lineage>
</organism>
<dbReference type="KEGG" id="aym:YM304_33740"/>
<dbReference type="PANTHER" id="PTHR34478">
    <property type="entry name" value="PROTEIN LEMA"/>
    <property type="match status" value="1"/>
</dbReference>
<dbReference type="Proteomes" id="UP000011863">
    <property type="component" value="Chromosome"/>
</dbReference>
<evidence type="ECO:0008006" key="8">
    <source>
        <dbReference type="Google" id="ProtNLM"/>
    </source>
</evidence>
<dbReference type="AlphaFoldDB" id="A0A6C7EGG1"/>
<dbReference type="EMBL" id="AP012057">
    <property type="protein sequence ID" value="BAN03688.1"/>
    <property type="molecule type" value="Genomic_DNA"/>
</dbReference>
<dbReference type="PANTHER" id="PTHR34478:SF2">
    <property type="entry name" value="MEMBRANE PROTEIN"/>
    <property type="match status" value="1"/>
</dbReference>
<evidence type="ECO:0000256" key="5">
    <source>
        <dbReference type="ARBA" id="ARBA00023136"/>
    </source>
</evidence>
<keyword evidence="3" id="KW-0812">Transmembrane</keyword>
<evidence type="ECO:0000313" key="6">
    <source>
        <dbReference type="EMBL" id="BAN03688.1"/>
    </source>
</evidence>
<name>A0A6C7EGG1_ILUCY</name>
<comment type="subcellular location">
    <subcellularLocation>
        <location evidence="1">Membrane</location>
        <topology evidence="1">Single-pass membrane protein</topology>
    </subcellularLocation>
</comment>
<accession>A0A6C7EGG1</accession>
<comment type="similarity">
    <text evidence="2">Belongs to the LemA family.</text>
</comment>
<dbReference type="OrthoDB" id="9804152at2"/>
<proteinExistence type="inferred from homology"/>